<dbReference type="EMBL" id="LTAI01000055">
    <property type="protein sequence ID" value="ORE00170.1"/>
    <property type="molecule type" value="Genomic_DNA"/>
</dbReference>
<evidence type="ECO:0000256" key="3">
    <source>
        <dbReference type="ARBA" id="ARBA00022737"/>
    </source>
</evidence>
<evidence type="ECO:0000259" key="5">
    <source>
        <dbReference type="Pfam" id="PF12894"/>
    </source>
</evidence>
<dbReference type="InterPro" id="IPR045223">
    <property type="entry name" value="RACK1-like"/>
</dbReference>
<dbReference type="PROSITE" id="PS00678">
    <property type="entry name" value="WD_REPEATS_1"/>
    <property type="match status" value="1"/>
</dbReference>
<dbReference type="InterPro" id="IPR024977">
    <property type="entry name" value="Apc4-like_WD40_dom"/>
</dbReference>
<dbReference type="Pfam" id="PF12894">
    <property type="entry name" value="ANAPC4_WD40"/>
    <property type="match status" value="1"/>
</dbReference>
<evidence type="ECO:0000256" key="4">
    <source>
        <dbReference type="PROSITE-ProRule" id="PRU00221"/>
    </source>
</evidence>
<evidence type="ECO:0000256" key="1">
    <source>
        <dbReference type="ARBA" id="ARBA00007253"/>
    </source>
</evidence>
<dbReference type="InterPro" id="IPR001680">
    <property type="entry name" value="WD40_rpt"/>
</dbReference>
<evidence type="ECO:0000313" key="6">
    <source>
        <dbReference type="EMBL" id="ORE00170.1"/>
    </source>
</evidence>
<dbReference type="VEuPathDB" id="MicrosporidiaDB:HERIO_1304"/>
<dbReference type="InterPro" id="IPR036322">
    <property type="entry name" value="WD40_repeat_dom_sf"/>
</dbReference>
<dbReference type="PANTHER" id="PTHR19868">
    <property type="entry name" value="RECEPTOR FOR ACTIVATED PROTEIN KINASE C RACK1"/>
    <property type="match status" value="1"/>
</dbReference>
<comment type="similarity">
    <text evidence="1">Belongs to the WD repeat G protein beta family. Ribosomal protein RACK1 subfamily.</text>
</comment>
<dbReference type="GO" id="GO:0043022">
    <property type="term" value="F:ribosome binding"/>
    <property type="evidence" value="ECO:0007669"/>
    <property type="project" value="InterPro"/>
</dbReference>
<dbReference type="GO" id="GO:0045182">
    <property type="term" value="F:translation regulator activity"/>
    <property type="evidence" value="ECO:0007669"/>
    <property type="project" value="InterPro"/>
</dbReference>
<feature type="domain" description="Anaphase-promoting complex subunit 4-like WD40" evidence="5">
    <location>
        <begin position="207"/>
        <end position="260"/>
    </location>
</feature>
<dbReference type="Pfam" id="PF00400">
    <property type="entry name" value="WD40"/>
    <property type="match status" value="2"/>
</dbReference>
<organism evidence="6 7">
    <name type="scientific">Hepatospora eriocheir</name>
    <dbReference type="NCBI Taxonomy" id="1081669"/>
    <lineage>
        <taxon>Eukaryota</taxon>
        <taxon>Fungi</taxon>
        <taxon>Fungi incertae sedis</taxon>
        <taxon>Microsporidia</taxon>
        <taxon>Hepatosporidae</taxon>
        <taxon>Hepatospora</taxon>
    </lineage>
</organism>
<dbReference type="AlphaFoldDB" id="A0A1X0QK85"/>
<dbReference type="Proteomes" id="UP000192501">
    <property type="component" value="Unassembled WGS sequence"/>
</dbReference>
<proteinExistence type="inferred from homology"/>
<dbReference type="InterPro" id="IPR019775">
    <property type="entry name" value="WD40_repeat_CS"/>
</dbReference>
<keyword evidence="2 4" id="KW-0853">WD repeat</keyword>
<feature type="repeat" description="WD" evidence="4">
    <location>
        <begin position="145"/>
        <end position="186"/>
    </location>
</feature>
<keyword evidence="3" id="KW-0677">Repeat</keyword>
<reference evidence="6 7" key="1">
    <citation type="journal article" date="2017" name="Environ. Microbiol.">
        <title>Decay of the glycolytic pathway and adaptation to intranuclear parasitism within Enterocytozoonidae microsporidia.</title>
        <authorList>
            <person name="Wiredu Boakye D."/>
            <person name="Jaroenlak P."/>
            <person name="Prachumwat A."/>
            <person name="Williams T.A."/>
            <person name="Bateman K.S."/>
            <person name="Itsathitphaisarn O."/>
            <person name="Sritunyalucksana K."/>
            <person name="Paszkiewicz K.H."/>
            <person name="Moore K.A."/>
            <person name="Stentiford G.D."/>
            <person name="Williams B.A."/>
        </authorList>
    </citation>
    <scope>NUCLEOTIDE SEQUENCE [LARGE SCALE GENOMIC DNA]</scope>
    <source>
        <strain evidence="7">canceri</strain>
    </source>
</reference>
<sequence>MVVGIRKREEFSVCKEAIESIVSVPPVNGKSRVLIAHRNKAAVVYELSDENCGVPSRICKVLNKFTKPVKRSIYCEKFDRTISISGDKLIIDGENFSKEVVEHTKDITHVTVNKEGSKIATCSWDRTFIIYDIDGNVLKVFTNEMNGHKEVINVVEFLPNKEVIVSASEDGMVKAWDIETEALINFYSQGLIMNKDTKKDVKFKGSDFNNAVKSLCFSDDGSIMIYGGRDSHVHVINLNDKEPLVSLNVSDRITSLAFSNNQPLLAVAIPNKVLVYDVIKDSIVGDFAFADKGELYCYSMVFVGNEIIIGLMDGNVVRLIVNRV</sequence>
<protein>
    <submittedName>
        <fullName evidence="6">GBLP</fullName>
    </submittedName>
</protein>
<dbReference type="VEuPathDB" id="MicrosporidiaDB:A0H76_2079"/>
<name>A0A1X0QK85_9MICR</name>
<evidence type="ECO:0000256" key="2">
    <source>
        <dbReference type="ARBA" id="ARBA00022574"/>
    </source>
</evidence>
<dbReference type="PROSITE" id="PS50294">
    <property type="entry name" value="WD_REPEATS_REGION"/>
    <property type="match status" value="1"/>
</dbReference>
<dbReference type="PROSITE" id="PS50082">
    <property type="entry name" value="WD_REPEATS_2"/>
    <property type="match status" value="1"/>
</dbReference>
<dbReference type="SUPFAM" id="SSF50978">
    <property type="entry name" value="WD40 repeat-like"/>
    <property type="match status" value="1"/>
</dbReference>
<evidence type="ECO:0000313" key="7">
    <source>
        <dbReference type="Proteomes" id="UP000192501"/>
    </source>
</evidence>
<dbReference type="SMART" id="SM00320">
    <property type="entry name" value="WD40"/>
    <property type="match status" value="4"/>
</dbReference>
<dbReference type="InterPro" id="IPR015943">
    <property type="entry name" value="WD40/YVTN_repeat-like_dom_sf"/>
</dbReference>
<accession>A0A1X0QK85</accession>
<dbReference type="Gene3D" id="2.130.10.10">
    <property type="entry name" value="YVTN repeat-like/Quinoprotein amine dehydrogenase"/>
    <property type="match status" value="1"/>
</dbReference>
<comment type="caution">
    <text evidence="6">The sequence shown here is derived from an EMBL/GenBank/DDBJ whole genome shotgun (WGS) entry which is preliminary data.</text>
</comment>
<gene>
    <name evidence="6" type="primary">GBLP</name>
    <name evidence="6" type="ORF">A0H76_2079</name>
</gene>